<organism evidence="2 3">
    <name type="scientific">Gimesia aquarii</name>
    <dbReference type="NCBI Taxonomy" id="2527964"/>
    <lineage>
        <taxon>Bacteria</taxon>
        <taxon>Pseudomonadati</taxon>
        <taxon>Planctomycetota</taxon>
        <taxon>Planctomycetia</taxon>
        <taxon>Planctomycetales</taxon>
        <taxon>Planctomycetaceae</taxon>
        <taxon>Gimesia</taxon>
    </lineage>
</organism>
<dbReference type="EMBL" id="CP037920">
    <property type="protein sequence ID" value="QDT97721.1"/>
    <property type="molecule type" value="Genomic_DNA"/>
</dbReference>
<keyword evidence="2" id="KW-0378">Hydrolase</keyword>
<dbReference type="Pfam" id="PF00561">
    <property type="entry name" value="Abhydrolase_1"/>
    <property type="match status" value="1"/>
</dbReference>
<accession>A0A517VXK0</accession>
<sequence length="230" mass="26103">MKETLILIPGLGSTEVIWQHQKQHLGELFDVQVKVFDQALRRAELVDSFLSQAPDHFCLAGHSFGGWLAQAVAATAPERVSKLMLLNTYSRYNAEHLQLLDQFLSNIRSNLLIETLDANLINIIHPDRIQDQELVKPLQEMLKGFSPAGYEHQVQAMVNDYATETLLPNIACPTLVVHAREDKTFPTEELQFITDHIQAAKFTIIEECGHMSPMERPQAITALMRLWFDS</sequence>
<evidence type="ECO:0000313" key="2">
    <source>
        <dbReference type="EMBL" id="QDT97721.1"/>
    </source>
</evidence>
<dbReference type="InterPro" id="IPR050266">
    <property type="entry name" value="AB_hydrolase_sf"/>
</dbReference>
<dbReference type="Gene3D" id="3.40.50.1820">
    <property type="entry name" value="alpha/beta hydrolase"/>
    <property type="match status" value="1"/>
</dbReference>
<evidence type="ECO:0000313" key="3">
    <source>
        <dbReference type="Proteomes" id="UP000318704"/>
    </source>
</evidence>
<dbReference type="SUPFAM" id="SSF53474">
    <property type="entry name" value="alpha/beta-Hydrolases"/>
    <property type="match status" value="1"/>
</dbReference>
<reference evidence="2 3" key="1">
    <citation type="submission" date="2019-03" db="EMBL/GenBank/DDBJ databases">
        <title>Deep-cultivation of Planctomycetes and their phenomic and genomic characterization uncovers novel biology.</title>
        <authorList>
            <person name="Wiegand S."/>
            <person name="Jogler M."/>
            <person name="Boedeker C."/>
            <person name="Pinto D."/>
            <person name="Vollmers J."/>
            <person name="Rivas-Marin E."/>
            <person name="Kohn T."/>
            <person name="Peeters S.H."/>
            <person name="Heuer A."/>
            <person name="Rast P."/>
            <person name="Oberbeckmann S."/>
            <person name="Bunk B."/>
            <person name="Jeske O."/>
            <person name="Meyerdierks A."/>
            <person name="Storesund J.E."/>
            <person name="Kallscheuer N."/>
            <person name="Luecker S."/>
            <person name="Lage O.M."/>
            <person name="Pohl T."/>
            <person name="Merkel B.J."/>
            <person name="Hornburger P."/>
            <person name="Mueller R.-W."/>
            <person name="Bruemmer F."/>
            <person name="Labrenz M."/>
            <person name="Spormann A.M."/>
            <person name="Op den Camp H."/>
            <person name="Overmann J."/>
            <person name="Amann R."/>
            <person name="Jetten M.S.M."/>
            <person name="Mascher T."/>
            <person name="Medema M.H."/>
            <person name="Devos D.P."/>
            <person name="Kaster A.-K."/>
            <person name="Ovreas L."/>
            <person name="Rohde M."/>
            <person name="Galperin M.Y."/>
            <person name="Jogler C."/>
        </authorList>
    </citation>
    <scope>NUCLEOTIDE SEQUENCE [LARGE SCALE GENOMIC DNA]</scope>
    <source>
        <strain evidence="2 3">V144</strain>
    </source>
</reference>
<dbReference type="PANTHER" id="PTHR43798">
    <property type="entry name" value="MONOACYLGLYCEROL LIPASE"/>
    <property type="match status" value="1"/>
</dbReference>
<dbReference type="PRINTS" id="PR00111">
    <property type="entry name" value="ABHYDROLASE"/>
</dbReference>
<gene>
    <name evidence="2" type="primary">xylF</name>
    <name evidence="2" type="ORF">V144x_32020</name>
</gene>
<dbReference type="PANTHER" id="PTHR43798:SF33">
    <property type="entry name" value="HYDROLASE, PUTATIVE (AFU_ORTHOLOGUE AFUA_2G14860)-RELATED"/>
    <property type="match status" value="1"/>
</dbReference>
<feature type="domain" description="AB hydrolase-1" evidence="1">
    <location>
        <begin position="56"/>
        <end position="217"/>
    </location>
</feature>
<evidence type="ECO:0000259" key="1">
    <source>
        <dbReference type="Pfam" id="PF00561"/>
    </source>
</evidence>
<protein>
    <submittedName>
        <fullName evidence="2">2-hydroxymuconate semialdehyde hydrolase</fullName>
        <ecNumber evidence="2">3.7.1.9</ecNumber>
    </submittedName>
</protein>
<dbReference type="EC" id="3.7.1.9" evidence="2"/>
<dbReference type="RefSeq" id="WP_144986022.1">
    <property type="nucleotide sequence ID" value="NZ_CP037920.1"/>
</dbReference>
<name>A0A517VXK0_9PLAN</name>
<dbReference type="AlphaFoldDB" id="A0A517VXK0"/>
<dbReference type="Proteomes" id="UP000318704">
    <property type="component" value="Chromosome"/>
</dbReference>
<proteinExistence type="predicted"/>
<dbReference type="GO" id="GO:0018775">
    <property type="term" value="F:2-hydroxymuconate-semialdehyde hydrolase activity"/>
    <property type="evidence" value="ECO:0007669"/>
    <property type="project" value="UniProtKB-EC"/>
</dbReference>
<dbReference type="GO" id="GO:0016020">
    <property type="term" value="C:membrane"/>
    <property type="evidence" value="ECO:0007669"/>
    <property type="project" value="TreeGrafter"/>
</dbReference>
<dbReference type="InterPro" id="IPR000073">
    <property type="entry name" value="AB_hydrolase_1"/>
</dbReference>
<dbReference type="InterPro" id="IPR029058">
    <property type="entry name" value="AB_hydrolase_fold"/>
</dbReference>
<dbReference type="KEGG" id="gaw:V144x_32020"/>